<evidence type="ECO:0000313" key="11">
    <source>
        <dbReference type="Proteomes" id="UP000001694"/>
    </source>
</evidence>
<evidence type="ECO:0000256" key="4">
    <source>
        <dbReference type="ARBA" id="ARBA00022692"/>
    </source>
</evidence>
<dbReference type="InterPro" id="IPR052157">
    <property type="entry name" value="BCAA_transport_permease"/>
</dbReference>
<keyword evidence="6 9" id="KW-1133">Transmembrane helix</keyword>
<dbReference type="RefSeq" id="WP_012349911.1">
    <property type="nucleotide sequence ID" value="NC_010525.1"/>
</dbReference>
<evidence type="ECO:0000256" key="7">
    <source>
        <dbReference type="ARBA" id="ARBA00023136"/>
    </source>
</evidence>
<dbReference type="Proteomes" id="UP000001694">
    <property type="component" value="Chromosome"/>
</dbReference>
<comment type="subcellular location">
    <subcellularLocation>
        <location evidence="1">Cell membrane</location>
        <topology evidence="1">Multi-pass membrane protein</topology>
    </subcellularLocation>
</comment>
<evidence type="ECO:0000313" key="10">
    <source>
        <dbReference type="EMBL" id="ACB39491.1"/>
    </source>
</evidence>
<keyword evidence="3" id="KW-1003">Cell membrane</keyword>
<sequence>MDIAPFFITGLIIGSIYGLTTLGLSLIFGVLRVANVAHGSFIMIGAYMAFFAFTLWGWPPLATAAVAAAVGMGLGYLVYLVAIKPLKKAGELHTLVALFALGAALAEVARLLWGPDFVGYTWRLGSISLWGLEVEIGKLMGAFVALATAVALDLWLQRTFFGRAVRAVVQDPLGAQLVGVRVESVYAITAALGIGITTMGGVLLTLFIPVGINPYMGGPYTLIGFVVAVMGGLGSVMGAYVAGLVFGVIESVGYYLFSLAGFAEPSQMALFSAFVALLLLLLFRPTGLFRL</sequence>
<keyword evidence="4 9" id="KW-0812">Transmembrane</keyword>
<dbReference type="OrthoDB" id="43815at2157"/>
<organism evidence="10 11">
    <name type="scientific">Pyrobaculum neutrophilum (strain DSM 2338 / JCM 9278 / NBRC 100436 / V24Sta)</name>
    <name type="common">Thermoproteus neutrophilus</name>
    <dbReference type="NCBI Taxonomy" id="444157"/>
    <lineage>
        <taxon>Archaea</taxon>
        <taxon>Thermoproteota</taxon>
        <taxon>Thermoprotei</taxon>
        <taxon>Thermoproteales</taxon>
        <taxon>Thermoproteaceae</taxon>
        <taxon>Pyrobaculum</taxon>
    </lineage>
</organism>
<dbReference type="GO" id="GO:0005886">
    <property type="term" value="C:plasma membrane"/>
    <property type="evidence" value="ECO:0007669"/>
    <property type="project" value="UniProtKB-SubCell"/>
</dbReference>
<accession>B1YCH8</accession>
<dbReference type="HOGENOM" id="CLU_039929_2_0_2"/>
<gene>
    <name evidence="10" type="ordered locus">Tneu_0548</name>
</gene>
<protein>
    <submittedName>
        <fullName evidence="10">Inner-membrane translocator</fullName>
    </submittedName>
</protein>
<evidence type="ECO:0000256" key="6">
    <source>
        <dbReference type="ARBA" id="ARBA00022989"/>
    </source>
</evidence>
<evidence type="ECO:0000256" key="9">
    <source>
        <dbReference type="SAM" id="Phobius"/>
    </source>
</evidence>
<feature type="transmembrane region" description="Helical" evidence="9">
    <location>
        <begin position="40"/>
        <end position="58"/>
    </location>
</feature>
<name>B1YCH8_PYRNV</name>
<keyword evidence="11" id="KW-1185">Reference proteome</keyword>
<feature type="transmembrane region" description="Helical" evidence="9">
    <location>
        <begin position="185"/>
        <end position="208"/>
    </location>
</feature>
<feature type="transmembrane region" description="Helical" evidence="9">
    <location>
        <begin position="6"/>
        <end position="28"/>
    </location>
</feature>
<dbReference type="GO" id="GO:0006865">
    <property type="term" value="P:amino acid transport"/>
    <property type="evidence" value="ECO:0007669"/>
    <property type="project" value="UniProtKB-KW"/>
</dbReference>
<evidence type="ECO:0000256" key="8">
    <source>
        <dbReference type="ARBA" id="ARBA00037998"/>
    </source>
</evidence>
<feature type="transmembrane region" description="Helical" evidence="9">
    <location>
        <begin position="266"/>
        <end position="283"/>
    </location>
</feature>
<keyword evidence="2" id="KW-0813">Transport</keyword>
<feature type="transmembrane region" description="Helical" evidence="9">
    <location>
        <begin position="95"/>
        <end position="113"/>
    </location>
</feature>
<feature type="transmembrane region" description="Helical" evidence="9">
    <location>
        <begin position="136"/>
        <end position="156"/>
    </location>
</feature>
<dbReference type="AlphaFoldDB" id="B1YCH8"/>
<reference evidence="10" key="1">
    <citation type="submission" date="2008-03" db="EMBL/GenBank/DDBJ databases">
        <title>Complete sequence of Thermoproteus neutrophilus V24Sta.</title>
        <authorList>
            <consortium name="US DOE Joint Genome Institute"/>
            <person name="Copeland A."/>
            <person name="Lucas S."/>
            <person name="Lapidus A."/>
            <person name="Glavina del Rio T."/>
            <person name="Dalin E."/>
            <person name="Tice H."/>
            <person name="Bruce D."/>
            <person name="Goodwin L."/>
            <person name="Pitluck S."/>
            <person name="Sims D."/>
            <person name="Brettin T."/>
            <person name="Detter J.C."/>
            <person name="Han C."/>
            <person name="Kuske C.R."/>
            <person name="Schmutz J."/>
            <person name="Larimer F."/>
            <person name="Land M."/>
            <person name="Hauser L."/>
            <person name="Kyrpides N."/>
            <person name="Mikhailova N."/>
            <person name="Biddle J.F."/>
            <person name="Zhang Z."/>
            <person name="Fitz-Gibbon S.T."/>
            <person name="Lowe T.M."/>
            <person name="Saltikov C."/>
            <person name="House C.H."/>
            <person name="Richardson P."/>
        </authorList>
    </citation>
    <scope>NUCLEOTIDE SEQUENCE [LARGE SCALE GENOMIC DNA]</scope>
    <source>
        <strain evidence="10">V24Sta</strain>
    </source>
</reference>
<comment type="similarity">
    <text evidence="8">Belongs to the binding-protein-dependent transport system permease family. LivHM subfamily.</text>
</comment>
<proteinExistence type="inferred from homology"/>
<keyword evidence="5" id="KW-0029">Amino-acid transport</keyword>
<dbReference type="KEGG" id="tne:Tneu_0548"/>
<keyword evidence="7 9" id="KW-0472">Membrane</keyword>
<dbReference type="Pfam" id="PF02653">
    <property type="entry name" value="BPD_transp_2"/>
    <property type="match status" value="1"/>
</dbReference>
<evidence type="ECO:0000256" key="3">
    <source>
        <dbReference type="ARBA" id="ARBA00022475"/>
    </source>
</evidence>
<dbReference type="PANTHER" id="PTHR11795:SF445">
    <property type="entry name" value="AMINO ACID ABC TRANSPORTER PERMEASE PROTEIN"/>
    <property type="match status" value="1"/>
</dbReference>
<feature type="transmembrane region" description="Helical" evidence="9">
    <location>
        <begin position="64"/>
        <end position="83"/>
    </location>
</feature>
<dbReference type="STRING" id="444157.Tneu_0548"/>
<dbReference type="EMBL" id="CP001014">
    <property type="protein sequence ID" value="ACB39491.1"/>
    <property type="molecule type" value="Genomic_DNA"/>
</dbReference>
<dbReference type="CDD" id="cd06582">
    <property type="entry name" value="TM_PBP1_LivH_like"/>
    <property type="match status" value="1"/>
</dbReference>
<dbReference type="eggNOG" id="arCOG01270">
    <property type="taxonomic scope" value="Archaea"/>
</dbReference>
<evidence type="ECO:0000256" key="1">
    <source>
        <dbReference type="ARBA" id="ARBA00004651"/>
    </source>
</evidence>
<dbReference type="InterPro" id="IPR001851">
    <property type="entry name" value="ABC_transp_permease"/>
</dbReference>
<dbReference type="PANTHER" id="PTHR11795">
    <property type="entry name" value="BRANCHED-CHAIN AMINO ACID TRANSPORT SYSTEM PERMEASE PROTEIN LIVH"/>
    <property type="match status" value="1"/>
</dbReference>
<evidence type="ECO:0000256" key="2">
    <source>
        <dbReference type="ARBA" id="ARBA00022448"/>
    </source>
</evidence>
<dbReference type="GeneID" id="6165744"/>
<dbReference type="GO" id="GO:0022857">
    <property type="term" value="F:transmembrane transporter activity"/>
    <property type="evidence" value="ECO:0007669"/>
    <property type="project" value="InterPro"/>
</dbReference>
<evidence type="ECO:0000256" key="5">
    <source>
        <dbReference type="ARBA" id="ARBA00022970"/>
    </source>
</evidence>